<keyword evidence="4 7" id="KW-0503">Monooxygenase</keyword>
<dbReference type="AlphaFoldDB" id="A0A511DQI8"/>
<sequence length="397" mass="43271">MAIKIHGYVPSAGDARTFPGQAAAARNRDDYVASVSRGRGSRKRPATLDYMTQACLAAEYMGADSVLVPIAPGCEDPWMVASTLLARTTTLKFMVAFRPGLLTPVLTAQMIASFQRLSGGRLTLNVTPGVAGPTAHRYGEWKTKAQLLDQAGEFLTVVRGVWGDEPFDFEGRWHHVVGAAVTAPDPVPPFYYAGSSDESMEFAARHADVYMSYAEPPEMVAERIERVRSRAADLSRQVRCALSFQVVARETSEEAWAQVDASLDGLDPAVVERSMQMIGAKGHDQSGARRRLLGRLESSPTNAVISPNLWIGPMLLRPGYAPVLVGSYAEIADRLQEYAELGCDEFEFGGTPCVEDFLRFGDHVMPLLRDRGLLDEPDSPSPRDRSGHRAAPTTLSV</sequence>
<dbReference type="PANTHER" id="PTHR42847">
    <property type="entry name" value="ALKANESULFONATE MONOOXYGENASE"/>
    <property type="match status" value="1"/>
</dbReference>
<feature type="domain" description="Luciferase-like" evidence="6">
    <location>
        <begin position="37"/>
        <end position="344"/>
    </location>
</feature>
<dbReference type="InterPro" id="IPR036661">
    <property type="entry name" value="Luciferase-like_sf"/>
</dbReference>
<evidence type="ECO:0000256" key="4">
    <source>
        <dbReference type="ARBA" id="ARBA00023033"/>
    </source>
</evidence>
<dbReference type="GO" id="GO:0008726">
    <property type="term" value="F:alkanesulfonate monooxygenase activity"/>
    <property type="evidence" value="ECO:0007669"/>
    <property type="project" value="TreeGrafter"/>
</dbReference>
<dbReference type="InterPro" id="IPR050172">
    <property type="entry name" value="SsuD_RutA_monooxygenase"/>
</dbReference>
<evidence type="ECO:0000259" key="6">
    <source>
        <dbReference type="Pfam" id="PF00296"/>
    </source>
</evidence>
<name>A0A511DQI8_9PSEU</name>
<reference evidence="7 8" key="1">
    <citation type="submission" date="2019-07" db="EMBL/GenBank/DDBJ databases">
        <title>Whole genome shotgun sequence of Pseudonocardia sulfidoxydans NBRC 16205.</title>
        <authorList>
            <person name="Hosoyama A."/>
            <person name="Uohara A."/>
            <person name="Ohji S."/>
            <person name="Ichikawa N."/>
        </authorList>
    </citation>
    <scope>NUCLEOTIDE SEQUENCE [LARGE SCALE GENOMIC DNA]</scope>
    <source>
        <strain evidence="7 8">NBRC 16205</strain>
    </source>
</reference>
<dbReference type="SUPFAM" id="SSF51679">
    <property type="entry name" value="Bacterial luciferase-like"/>
    <property type="match status" value="1"/>
</dbReference>
<dbReference type="OrthoDB" id="9775082at2"/>
<gene>
    <name evidence="7" type="primary">ssuD</name>
    <name evidence="7" type="ORF">PSU4_60560</name>
</gene>
<dbReference type="Pfam" id="PF00296">
    <property type="entry name" value="Bac_luciferase"/>
    <property type="match status" value="1"/>
</dbReference>
<keyword evidence="1" id="KW-0285">Flavoprotein</keyword>
<keyword evidence="8" id="KW-1185">Reference proteome</keyword>
<dbReference type="EMBL" id="BJVJ01000148">
    <property type="protein sequence ID" value="GEL27102.1"/>
    <property type="molecule type" value="Genomic_DNA"/>
</dbReference>
<proteinExistence type="predicted"/>
<dbReference type="Gene3D" id="3.20.20.30">
    <property type="entry name" value="Luciferase-like domain"/>
    <property type="match status" value="1"/>
</dbReference>
<dbReference type="GO" id="GO:0046306">
    <property type="term" value="P:alkanesulfonate catabolic process"/>
    <property type="evidence" value="ECO:0007669"/>
    <property type="project" value="TreeGrafter"/>
</dbReference>
<comment type="caution">
    <text evidence="7">The sequence shown here is derived from an EMBL/GenBank/DDBJ whole genome shotgun (WGS) entry which is preliminary data.</text>
</comment>
<dbReference type="RefSeq" id="WP_147116097.1">
    <property type="nucleotide sequence ID" value="NZ_BJVJ01000148.1"/>
</dbReference>
<protein>
    <submittedName>
        <fullName evidence="7">Alkanesulfonate monooxygenase</fullName>
    </submittedName>
</protein>
<keyword evidence="3" id="KW-0560">Oxidoreductase</keyword>
<organism evidence="7 8">
    <name type="scientific">Pseudonocardia sulfidoxydans NBRC 16205</name>
    <dbReference type="NCBI Taxonomy" id="1223511"/>
    <lineage>
        <taxon>Bacteria</taxon>
        <taxon>Bacillati</taxon>
        <taxon>Actinomycetota</taxon>
        <taxon>Actinomycetes</taxon>
        <taxon>Pseudonocardiales</taxon>
        <taxon>Pseudonocardiaceae</taxon>
        <taxon>Pseudonocardia</taxon>
    </lineage>
</organism>
<keyword evidence="2" id="KW-0288">FMN</keyword>
<evidence type="ECO:0000313" key="8">
    <source>
        <dbReference type="Proteomes" id="UP000321685"/>
    </source>
</evidence>
<evidence type="ECO:0000256" key="1">
    <source>
        <dbReference type="ARBA" id="ARBA00022630"/>
    </source>
</evidence>
<accession>A0A511DQI8</accession>
<evidence type="ECO:0000313" key="7">
    <source>
        <dbReference type="EMBL" id="GEL27102.1"/>
    </source>
</evidence>
<evidence type="ECO:0000256" key="5">
    <source>
        <dbReference type="SAM" id="MobiDB-lite"/>
    </source>
</evidence>
<dbReference type="CDD" id="cd01094">
    <property type="entry name" value="Alkanesulfonate_monoxygenase"/>
    <property type="match status" value="1"/>
</dbReference>
<dbReference type="PANTHER" id="PTHR42847:SF4">
    <property type="entry name" value="ALKANESULFONATE MONOOXYGENASE-RELATED"/>
    <property type="match status" value="1"/>
</dbReference>
<dbReference type="Proteomes" id="UP000321685">
    <property type="component" value="Unassembled WGS sequence"/>
</dbReference>
<evidence type="ECO:0000256" key="3">
    <source>
        <dbReference type="ARBA" id="ARBA00023002"/>
    </source>
</evidence>
<dbReference type="InterPro" id="IPR011251">
    <property type="entry name" value="Luciferase-like_dom"/>
</dbReference>
<evidence type="ECO:0000256" key="2">
    <source>
        <dbReference type="ARBA" id="ARBA00022643"/>
    </source>
</evidence>
<feature type="region of interest" description="Disordered" evidence="5">
    <location>
        <begin position="371"/>
        <end position="397"/>
    </location>
</feature>